<sequence length="214" mass="24453">MAYDEFGEEIRRLYVPTEDPCSRPIPLHQLVVYNSQKKISQLRMKVMARPDSFPDKQSMVVFIDGACRNNGSPTARASYGVYLGPESPYNRYGLVPDSLPQTSTRAEIEAFSQALDVIRAITDRDFMLSQIKIATDSSFLVKAMSQWMETWIENDGIGSEGKRVAHFQILKQLHEKLDYMEYSDDGGREVQFWHVPREMNKEADALANKAFDNT</sequence>
<comment type="similarity">
    <text evidence="1">Belongs to the RNase H family.</text>
</comment>
<dbReference type="InterPro" id="IPR036397">
    <property type="entry name" value="RNaseH_sf"/>
</dbReference>
<dbReference type="PANTHER" id="PTHR10642:SF24">
    <property type="entry name" value="RNASE H DOMAIN-CONTAINING PROTEIN"/>
    <property type="match status" value="1"/>
</dbReference>
<accession>A0A2W1G3V5</accession>
<reference evidence="4" key="2">
    <citation type="submission" date="2021-05" db="EMBL/GenBank/DDBJ databases">
        <authorList>
            <person name="Moolhuijzen P.M."/>
            <person name="Moffat C.S."/>
        </authorList>
    </citation>
    <scope>NUCLEOTIDE SEQUENCE</scope>
    <source>
        <strain evidence="4">86-124</strain>
    </source>
</reference>
<protein>
    <submittedName>
        <fullName evidence="4">RNase H</fullName>
    </submittedName>
    <submittedName>
        <fullName evidence="3">RNase-H multi-domain protein</fullName>
    </submittedName>
</protein>
<evidence type="ECO:0000313" key="3">
    <source>
        <dbReference type="EMBL" id="KAF7576873.1"/>
    </source>
</evidence>
<keyword evidence="6" id="KW-1185">Reference proteome</keyword>
<dbReference type="EMBL" id="NRDI02000001">
    <property type="protein sequence ID" value="KAI1520655.1"/>
    <property type="molecule type" value="Genomic_DNA"/>
</dbReference>
<dbReference type="GO" id="GO:0003676">
    <property type="term" value="F:nucleic acid binding"/>
    <property type="evidence" value="ECO:0007669"/>
    <property type="project" value="InterPro"/>
</dbReference>
<reference evidence="6" key="4">
    <citation type="journal article" date="2022" name="Microb. Genom.">
        <title>A global pangenome for the wheat fungal pathogen Pyrenophora tritici-repentis and prediction of effector protein structural homology.</title>
        <authorList>
            <person name="Moolhuijzen P.M."/>
            <person name="See P.T."/>
            <person name="Shi G."/>
            <person name="Powell H.R."/>
            <person name="Cockram J."/>
            <person name="Jorgensen L.N."/>
            <person name="Benslimane H."/>
            <person name="Strelkov S.E."/>
            <person name="Turner J."/>
            <person name="Liu Z."/>
            <person name="Moffat C.S."/>
        </authorList>
    </citation>
    <scope>NUCLEOTIDE SEQUENCE [LARGE SCALE GENOMIC DNA]</scope>
</reference>
<proteinExistence type="inferred from homology"/>
<dbReference type="Pfam" id="PF00075">
    <property type="entry name" value="RNase_H"/>
    <property type="match status" value="1"/>
</dbReference>
<name>A0A2W1G3V5_9PLEO</name>
<dbReference type="GO" id="GO:0004523">
    <property type="term" value="F:RNA-DNA hybrid ribonuclease activity"/>
    <property type="evidence" value="ECO:0007669"/>
    <property type="project" value="InterPro"/>
</dbReference>
<dbReference type="OrthoDB" id="245563at2759"/>
<dbReference type="InterPro" id="IPR002156">
    <property type="entry name" value="RNaseH_domain"/>
</dbReference>
<dbReference type="InterPro" id="IPR012337">
    <property type="entry name" value="RNaseH-like_sf"/>
</dbReference>
<gene>
    <name evidence="4" type="ORF">Ptr86124_001023</name>
    <name evidence="3" type="ORF">PtrM4_011130</name>
</gene>
<reference evidence="3 5" key="1">
    <citation type="journal article" date="2018" name="BMC Genomics">
        <title>Comparative genomics of the wheat fungal pathogen Pyrenophora tritici-repentis reveals chromosomal variations and genome plasticity.</title>
        <authorList>
            <person name="Moolhuijzen P."/>
            <person name="See P.T."/>
            <person name="Hane J.K."/>
            <person name="Shi G."/>
            <person name="Liu Z."/>
            <person name="Oliver R.P."/>
            <person name="Moffat C.S."/>
        </authorList>
    </citation>
    <scope>NUCLEOTIDE SEQUENCE [LARGE SCALE GENOMIC DNA]</scope>
    <source>
        <strain evidence="3">M4</strain>
    </source>
</reference>
<dbReference type="Gene3D" id="3.30.420.10">
    <property type="entry name" value="Ribonuclease H-like superfamily/Ribonuclease H"/>
    <property type="match status" value="1"/>
</dbReference>
<reference evidence="4" key="3">
    <citation type="journal article" date="2022" name="bioRxiv">
        <title>A global pangenome for the wheat fungal pathogen Pyrenophora tritici-repentis and prediction of effector protein structural homology.</title>
        <authorList>
            <person name="Moolhuijzen P."/>
            <person name="See P.T."/>
            <person name="Shi G."/>
            <person name="Powell H.R."/>
            <person name="Cockram J."/>
            <person name="Jorgensen L.N."/>
            <person name="Benslimane H."/>
            <person name="Strelkov S.E."/>
            <person name="Turner J."/>
            <person name="Liu Z."/>
            <person name="Moffat C.S."/>
        </authorList>
    </citation>
    <scope>NUCLEOTIDE SEQUENCE</scope>
    <source>
        <strain evidence="4">86-124</strain>
    </source>
</reference>
<evidence type="ECO:0000313" key="6">
    <source>
        <dbReference type="Proteomes" id="UP000249757"/>
    </source>
</evidence>
<dbReference type="Proteomes" id="UP000249757">
    <property type="component" value="Unassembled WGS sequence"/>
</dbReference>
<comment type="caution">
    <text evidence="3">The sequence shown here is derived from an EMBL/GenBank/DDBJ whole genome shotgun (WGS) entry which is preliminary data.</text>
</comment>
<evidence type="ECO:0000313" key="4">
    <source>
        <dbReference type="EMBL" id="KAI1520655.1"/>
    </source>
</evidence>
<evidence type="ECO:0000259" key="2">
    <source>
        <dbReference type="PROSITE" id="PS50879"/>
    </source>
</evidence>
<dbReference type="InterPro" id="IPR050092">
    <property type="entry name" value="RNase_H"/>
</dbReference>
<dbReference type="EMBL" id="NQIK02000001">
    <property type="protein sequence ID" value="KAF7576873.1"/>
    <property type="molecule type" value="Genomic_DNA"/>
</dbReference>
<organism evidence="3 5">
    <name type="scientific">Pyrenophora tritici-repentis</name>
    <dbReference type="NCBI Taxonomy" id="45151"/>
    <lineage>
        <taxon>Eukaryota</taxon>
        <taxon>Fungi</taxon>
        <taxon>Dikarya</taxon>
        <taxon>Ascomycota</taxon>
        <taxon>Pezizomycotina</taxon>
        <taxon>Dothideomycetes</taxon>
        <taxon>Pleosporomycetidae</taxon>
        <taxon>Pleosporales</taxon>
        <taxon>Pleosporineae</taxon>
        <taxon>Pleosporaceae</taxon>
        <taxon>Pyrenophora</taxon>
    </lineage>
</organism>
<evidence type="ECO:0000256" key="1">
    <source>
        <dbReference type="ARBA" id="ARBA00005300"/>
    </source>
</evidence>
<feature type="domain" description="RNase H type-1" evidence="2">
    <location>
        <begin position="55"/>
        <end position="212"/>
    </location>
</feature>
<dbReference type="GO" id="GO:0043137">
    <property type="term" value="P:DNA replication, removal of RNA primer"/>
    <property type="evidence" value="ECO:0007669"/>
    <property type="project" value="TreeGrafter"/>
</dbReference>
<dbReference type="AlphaFoldDB" id="A0A2W1G3V5"/>
<evidence type="ECO:0000313" key="5">
    <source>
        <dbReference type="Proteomes" id="UP000245464"/>
    </source>
</evidence>
<dbReference type="PANTHER" id="PTHR10642">
    <property type="entry name" value="RIBONUCLEASE H1"/>
    <property type="match status" value="1"/>
</dbReference>
<dbReference type="Proteomes" id="UP000245464">
    <property type="component" value="Chromosome 1"/>
</dbReference>
<dbReference type="SUPFAM" id="SSF53098">
    <property type="entry name" value="Ribonuclease H-like"/>
    <property type="match status" value="1"/>
</dbReference>
<dbReference type="CDD" id="cd13934">
    <property type="entry name" value="RNase_H_Dikarya_like"/>
    <property type="match status" value="1"/>
</dbReference>
<dbReference type="PROSITE" id="PS50879">
    <property type="entry name" value="RNASE_H_1"/>
    <property type="match status" value="1"/>
</dbReference>